<evidence type="ECO:0000256" key="1">
    <source>
        <dbReference type="SAM" id="MobiDB-lite"/>
    </source>
</evidence>
<dbReference type="EMBL" id="PJMW01000001">
    <property type="protein sequence ID" value="PKV99176.1"/>
    <property type="molecule type" value="Genomic_DNA"/>
</dbReference>
<dbReference type="PANTHER" id="PTHR37816:SF1">
    <property type="entry name" value="TOXIN"/>
    <property type="match status" value="1"/>
</dbReference>
<evidence type="ECO:0000313" key="3">
    <source>
        <dbReference type="Proteomes" id="UP000233766"/>
    </source>
</evidence>
<evidence type="ECO:0000313" key="2">
    <source>
        <dbReference type="EMBL" id="PKV99176.1"/>
    </source>
</evidence>
<dbReference type="Proteomes" id="UP000233766">
    <property type="component" value="Unassembled WGS sequence"/>
</dbReference>
<gene>
    <name evidence="2" type="ORF">ATK86_1218</name>
</gene>
<accession>A0A2N3WZ85</accession>
<protein>
    <submittedName>
        <fullName evidence="2">Adenylate kinase family enzyme</fullName>
    </submittedName>
</protein>
<dbReference type="Gene3D" id="3.40.50.300">
    <property type="entry name" value="P-loop containing nucleotide triphosphate hydrolases"/>
    <property type="match status" value="1"/>
</dbReference>
<sequence length="223" mass="24811">MTKSTTAQSAQNGHYEQTSFASRPPRNAARTGVNNGGVAVQRRIVVVGTSGSGKSTLARQISRRLDIPYIELDAIHHQANWTPMAAPEFRAAVAERIAGDGWVVDGNYRGKLADLVWRRADTVAWFDLPRSLVMRQIVRRTVGRVLTGRELWNGNRERWREMISLDPARSVIVWAWTTHAKNRANYSAAQKDPAFRHLTFVRLGSHREAAAFLDGLACAPPSA</sequence>
<organism evidence="2 3">
    <name type="scientific">Nocardia fluminea</name>
    <dbReference type="NCBI Taxonomy" id="134984"/>
    <lineage>
        <taxon>Bacteria</taxon>
        <taxon>Bacillati</taxon>
        <taxon>Actinomycetota</taxon>
        <taxon>Actinomycetes</taxon>
        <taxon>Mycobacteriales</taxon>
        <taxon>Nocardiaceae</taxon>
        <taxon>Nocardia</taxon>
    </lineage>
</organism>
<dbReference type="PANTHER" id="PTHR37816">
    <property type="entry name" value="YALI0E33011P"/>
    <property type="match status" value="1"/>
</dbReference>
<reference evidence="2 3" key="1">
    <citation type="submission" date="2017-12" db="EMBL/GenBank/DDBJ databases">
        <title>Sequencing the genomes of 1000 Actinobacteria strains.</title>
        <authorList>
            <person name="Klenk H.-P."/>
        </authorList>
    </citation>
    <scope>NUCLEOTIDE SEQUENCE [LARGE SCALE GENOMIC DNA]</scope>
    <source>
        <strain evidence="2 3">DSM 44489</strain>
    </source>
</reference>
<dbReference type="GO" id="GO:0016301">
    <property type="term" value="F:kinase activity"/>
    <property type="evidence" value="ECO:0007669"/>
    <property type="project" value="UniProtKB-KW"/>
</dbReference>
<dbReference type="InterPro" id="IPR027417">
    <property type="entry name" value="P-loop_NTPase"/>
</dbReference>
<comment type="caution">
    <text evidence="2">The sequence shown here is derived from an EMBL/GenBank/DDBJ whole genome shotgun (WGS) entry which is preliminary data.</text>
</comment>
<feature type="region of interest" description="Disordered" evidence="1">
    <location>
        <begin position="1"/>
        <end position="34"/>
    </location>
</feature>
<feature type="compositionally biased region" description="Polar residues" evidence="1">
    <location>
        <begin position="1"/>
        <end position="21"/>
    </location>
</feature>
<dbReference type="SUPFAM" id="SSF52540">
    <property type="entry name" value="P-loop containing nucleoside triphosphate hydrolases"/>
    <property type="match status" value="1"/>
</dbReference>
<keyword evidence="2" id="KW-0808">Transferase</keyword>
<name>A0A2N3WZ85_9NOCA</name>
<dbReference type="AlphaFoldDB" id="A0A2N3WZ85"/>
<keyword evidence="2" id="KW-0418">Kinase</keyword>
<dbReference type="InterPro" id="IPR052922">
    <property type="entry name" value="Cytidylate_Kinase-2"/>
</dbReference>
<proteinExistence type="predicted"/>
<keyword evidence="3" id="KW-1185">Reference proteome</keyword>